<evidence type="ECO:0000256" key="5">
    <source>
        <dbReference type="SAM" id="MobiDB-lite"/>
    </source>
</evidence>
<dbReference type="InterPro" id="IPR011701">
    <property type="entry name" value="MFS"/>
</dbReference>
<feature type="transmembrane region" description="Helical" evidence="6">
    <location>
        <begin position="417"/>
        <end position="438"/>
    </location>
</feature>
<feature type="compositionally biased region" description="Polar residues" evidence="5">
    <location>
        <begin position="67"/>
        <end position="80"/>
    </location>
</feature>
<evidence type="ECO:0000256" key="3">
    <source>
        <dbReference type="ARBA" id="ARBA00022989"/>
    </source>
</evidence>
<feature type="compositionally biased region" description="Acidic residues" evidence="5">
    <location>
        <begin position="20"/>
        <end position="33"/>
    </location>
</feature>
<dbReference type="Proteomes" id="UP001324427">
    <property type="component" value="Unassembled WGS sequence"/>
</dbReference>
<dbReference type="EMBL" id="JAVFHQ010000039">
    <property type="protein sequence ID" value="KAK4542733.1"/>
    <property type="molecule type" value="Genomic_DNA"/>
</dbReference>
<keyword evidence="3 6" id="KW-1133">Transmembrane helix</keyword>
<feature type="transmembrane region" description="Helical" evidence="6">
    <location>
        <begin position="186"/>
        <end position="205"/>
    </location>
</feature>
<proteinExistence type="predicted"/>
<feature type="transmembrane region" description="Helical" evidence="6">
    <location>
        <begin position="372"/>
        <end position="396"/>
    </location>
</feature>
<reference evidence="8 9" key="1">
    <citation type="submission" date="2021-11" db="EMBL/GenBank/DDBJ databases">
        <title>Black yeast isolated from Biological Soil Crust.</title>
        <authorList>
            <person name="Kurbessoian T."/>
        </authorList>
    </citation>
    <scope>NUCLEOTIDE SEQUENCE [LARGE SCALE GENOMIC DNA]</scope>
    <source>
        <strain evidence="8 9">CCFEE 5522</strain>
    </source>
</reference>
<feature type="region of interest" description="Disordered" evidence="5">
    <location>
        <begin position="1"/>
        <end position="103"/>
    </location>
</feature>
<feature type="compositionally biased region" description="Basic and acidic residues" evidence="5">
    <location>
        <begin position="90"/>
        <end position="103"/>
    </location>
</feature>
<evidence type="ECO:0000313" key="9">
    <source>
        <dbReference type="Proteomes" id="UP001324427"/>
    </source>
</evidence>
<dbReference type="Gene3D" id="1.20.1250.20">
    <property type="entry name" value="MFS general substrate transporter like domains"/>
    <property type="match status" value="1"/>
</dbReference>
<accession>A0AAV9JCF8</accession>
<evidence type="ECO:0000256" key="2">
    <source>
        <dbReference type="ARBA" id="ARBA00022692"/>
    </source>
</evidence>
<dbReference type="SUPFAM" id="SSF103473">
    <property type="entry name" value="MFS general substrate transporter"/>
    <property type="match status" value="1"/>
</dbReference>
<protein>
    <recommendedName>
        <fullName evidence="7">Major facilitator superfamily (MFS) profile domain-containing protein</fullName>
    </recommendedName>
</protein>
<keyword evidence="2 6" id="KW-0812">Transmembrane</keyword>
<dbReference type="AlphaFoldDB" id="A0AAV9JCF8"/>
<gene>
    <name evidence="8" type="ORF">LTR36_006305</name>
</gene>
<feature type="transmembrane region" description="Helical" evidence="6">
    <location>
        <begin position="119"/>
        <end position="142"/>
    </location>
</feature>
<keyword evidence="4 6" id="KW-0472">Membrane</keyword>
<feature type="transmembrane region" description="Helical" evidence="6">
    <location>
        <begin position="334"/>
        <end position="352"/>
    </location>
</feature>
<feature type="transmembrane region" description="Helical" evidence="6">
    <location>
        <begin position="444"/>
        <end position="467"/>
    </location>
</feature>
<evidence type="ECO:0000256" key="4">
    <source>
        <dbReference type="ARBA" id="ARBA00023136"/>
    </source>
</evidence>
<feature type="domain" description="Major facilitator superfamily (MFS) profile" evidence="7">
    <location>
        <begin position="121"/>
        <end position="560"/>
    </location>
</feature>
<evidence type="ECO:0000313" key="8">
    <source>
        <dbReference type="EMBL" id="KAK4542733.1"/>
    </source>
</evidence>
<dbReference type="InterPro" id="IPR036259">
    <property type="entry name" value="MFS_trans_sf"/>
</dbReference>
<dbReference type="PANTHER" id="PTHR23502">
    <property type="entry name" value="MAJOR FACILITATOR SUPERFAMILY"/>
    <property type="match status" value="1"/>
</dbReference>
<keyword evidence="9" id="KW-1185">Reference proteome</keyword>
<comment type="caution">
    <text evidence="8">The sequence shown here is derived from an EMBL/GenBank/DDBJ whole genome shotgun (WGS) entry which is preliminary data.</text>
</comment>
<comment type="subcellular location">
    <subcellularLocation>
        <location evidence="1">Membrane</location>
        <topology evidence="1">Multi-pass membrane protein</topology>
    </subcellularLocation>
</comment>
<feature type="transmembrane region" description="Helical" evidence="6">
    <location>
        <begin position="275"/>
        <end position="295"/>
    </location>
</feature>
<name>A0AAV9JCF8_9PEZI</name>
<feature type="transmembrane region" description="Helical" evidence="6">
    <location>
        <begin position="154"/>
        <end position="174"/>
    </location>
</feature>
<dbReference type="PANTHER" id="PTHR23502:SF64">
    <property type="entry name" value="TRANSPORTER, PUTATIVE (AFU_ORTHOLOGUE AFUA_3G11760)-RELATED"/>
    <property type="match status" value="1"/>
</dbReference>
<dbReference type="GO" id="GO:0005886">
    <property type="term" value="C:plasma membrane"/>
    <property type="evidence" value="ECO:0007669"/>
    <property type="project" value="TreeGrafter"/>
</dbReference>
<dbReference type="InterPro" id="IPR020846">
    <property type="entry name" value="MFS_dom"/>
</dbReference>
<organism evidence="8 9">
    <name type="scientific">Oleoguttula mirabilis</name>
    <dbReference type="NCBI Taxonomy" id="1507867"/>
    <lineage>
        <taxon>Eukaryota</taxon>
        <taxon>Fungi</taxon>
        <taxon>Dikarya</taxon>
        <taxon>Ascomycota</taxon>
        <taxon>Pezizomycotina</taxon>
        <taxon>Dothideomycetes</taxon>
        <taxon>Dothideomycetidae</taxon>
        <taxon>Mycosphaerellales</taxon>
        <taxon>Teratosphaeriaceae</taxon>
        <taxon>Oleoguttula</taxon>
    </lineage>
</organism>
<dbReference type="PROSITE" id="PS50850">
    <property type="entry name" value="MFS"/>
    <property type="match status" value="1"/>
</dbReference>
<evidence type="ECO:0000256" key="6">
    <source>
        <dbReference type="SAM" id="Phobius"/>
    </source>
</evidence>
<dbReference type="Pfam" id="PF07690">
    <property type="entry name" value="MFS_1"/>
    <property type="match status" value="1"/>
</dbReference>
<feature type="transmembrane region" description="Helical" evidence="6">
    <location>
        <begin position="511"/>
        <end position="532"/>
    </location>
</feature>
<feature type="transmembrane region" description="Helical" evidence="6">
    <location>
        <begin position="245"/>
        <end position="269"/>
    </location>
</feature>
<sequence>MAPDLEKQAHHHHHPITTEPAEEPGNDIIPQDDPETREPEESLPKQLARPHAPADSADTPTDWDTESLASQRSIYSNSNPLEPVPSSVSTHDHAAAHPAQHHHEPGDAIYARFSPRRKALIVAVLSFCSFLAPISSTSILAASPEVVQDYHTTVAVFGYSNALYLIFMGLSPLFWGPLGQTYGRKWTLAGSAVTFTAFSIGSALAPSLAAYFVMRVLTAFAGTSFLIVGAAVVGDIYRPVERGTAYGWFLSGTLIGPALGPLVAGIIVTFVSWRYIFWLQVGLATLATLAVITLVPETIHHKRKATFAGHTKPQQLRQCASWLNPWRVIVLFRYPNLLVAGLASSSLVWNMYSLLTPIRTVLNPRFGLTSPIMAGLFFIAPGAGYLVGTFFGGHWADRVVKQYIAKRNGRRVPEDRLHSCLIALGLVIPACMLAYGWSVQLRKGGVALPVIAMFIQGVAQLFCFPSLNTYCIDVMQSRSGEVVAGNYVIRYFFAAAGTAACQPAIGAIGVGWFSTISAGFLVVSAGGVWLTAEHGSEWREKIDGKVEEEGEKEKKAAGVA</sequence>
<dbReference type="GO" id="GO:0022857">
    <property type="term" value="F:transmembrane transporter activity"/>
    <property type="evidence" value="ECO:0007669"/>
    <property type="project" value="InterPro"/>
</dbReference>
<feature type="transmembrane region" description="Helical" evidence="6">
    <location>
        <begin position="488"/>
        <end position="505"/>
    </location>
</feature>
<feature type="compositionally biased region" description="Basic and acidic residues" evidence="5">
    <location>
        <begin position="34"/>
        <end position="43"/>
    </location>
</feature>
<evidence type="ECO:0000259" key="7">
    <source>
        <dbReference type="PROSITE" id="PS50850"/>
    </source>
</evidence>
<evidence type="ECO:0000256" key="1">
    <source>
        <dbReference type="ARBA" id="ARBA00004141"/>
    </source>
</evidence>
<feature type="transmembrane region" description="Helical" evidence="6">
    <location>
        <begin position="211"/>
        <end position="233"/>
    </location>
</feature>